<keyword evidence="9" id="KW-1185">Reference proteome</keyword>
<dbReference type="Gene3D" id="1.20.1250.20">
    <property type="entry name" value="MFS general substrate transporter like domains"/>
    <property type="match status" value="1"/>
</dbReference>
<keyword evidence="2" id="KW-1003">Cell membrane</keyword>
<sequence length="443" mass="47549">MSVKLSVSRWLGIDSLGPPLWHFQFSFFILTVGGRCTQLAVAWWALAATHSATVFSYMVACAIAAEVLAKPLLGWVGDRHDKIRVLLICNVVNVIGAFALWLLAAIGWFQPVLVGALMVVGSLAVGLRDPLQSSIIPALVDKERVALAFRSKSIMSSLALLIGPGLAGALVSIWGVGTALALEVAAATIAAALAWKLLAIPQRFANRSSVPHMGWLSMIVSGFKTVYRVRTEFFLALLAMVVNFALYPFFSILVPLFVKNSLSMPAWYVGVLDASFGLGILFGSYLGIGWLSKWLPRDASIALGFALLGGNLFVTGRLLPPWLIPAAFAAGGMGLMLINVHAATVRTLATPASHRNRMAATVAFFSSAASPVGSMTIGMLLGSFSLSGIMMVLGGMVCVLAMTVFFIPYFKQVMWMPDDRLDGVYAEIYPNAFEDPAQGRRKT</sequence>
<organism evidence="8 9">
    <name type="scientific">Paludibacterium purpuratum</name>
    <dbReference type="NCBI Taxonomy" id="1144873"/>
    <lineage>
        <taxon>Bacteria</taxon>
        <taxon>Pseudomonadati</taxon>
        <taxon>Pseudomonadota</taxon>
        <taxon>Betaproteobacteria</taxon>
        <taxon>Neisseriales</taxon>
        <taxon>Chromobacteriaceae</taxon>
        <taxon>Paludibacterium</taxon>
    </lineage>
</organism>
<feature type="transmembrane region" description="Helical" evidence="6">
    <location>
        <begin position="233"/>
        <end position="254"/>
    </location>
</feature>
<keyword evidence="5 6" id="KW-0472">Membrane</keyword>
<evidence type="ECO:0000313" key="8">
    <source>
        <dbReference type="EMBL" id="TDR78382.1"/>
    </source>
</evidence>
<dbReference type="CDD" id="cd06173">
    <property type="entry name" value="MFS_MefA_like"/>
    <property type="match status" value="1"/>
</dbReference>
<dbReference type="PROSITE" id="PS50850">
    <property type="entry name" value="MFS"/>
    <property type="match status" value="1"/>
</dbReference>
<evidence type="ECO:0000256" key="3">
    <source>
        <dbReference type="ARBA" id="ARBA00022692"/>
    </source>
</evidence>
<feature type="transmembrane region" description="Helical" evidence="6">
    <location>
        <begin position="388"/>
        <end position="410"/>
    </location>
</feature>
<comment type="caution">
    <text evidence="8">The sequence shown here is derived from an EMBL/GenBank/DDBJ whole genome shotgun (WGS) entry which is preliminary data.</text>
</comment>
<evidence type="ECO:0000256" key="1">
    <source>
        <dbReference type="ARBA" id="ARBA00004651"/>
    </source>
</evidence>
<dbReference type="RefSeq" id="WP_133681134.1">
    <property type="nucleotide sequence ID" value="NZ_SNZP01000008.1"/>
</dbReference>
<gene>
    <name evidence="8" type="ORF">DFP86_10899</name>
</gene>
<feature type="transmembrane region" description="Helical" evidence="6">
    <location>
        <begin position="180"/>
        <end position="199"/>
    </location>
</feature>
<feature type="transmembrane region" description="Helical" evidence="6">
    <location>
        <begin position="154"/>
        <end position="174"/>
    </location>
</feature>
<feature type="transmembrane region" description="Helical" evidence="6">
    <location>
        <begin position="52"/>
        <end position="73"/>
    </location>
</feature>
<proteinExistence type="predicted"/>
<feature type="transmembrane region" description="Helical" evidence="6">
    <location>
        <begin position="361"/>
        <end position="382"/>
    </location>
</feature>
<dbReference type="GO" id="GO:0022857">
    <property type="term" value="F:transmembrane transporter activity"/>
    <property type="evidence" value="ECO:0007669"/>
    <property type="project" value="InterPro"/>
</dbReference>
<feature type="transmembrane region" description="Helical" evidence="6">
    <location>
        <begin position="266"/>
        <end position="287"/>
    </location>
</feature>
<keyword evidence="4 6" id="KW-1133">Transmembrane helix</keyword>
<dbReference type="Proteomes" id="UP000295611">
    <property type="component" value="Unassembled WGS sequence"/>
</dbReference>
<comment type="subcellular location">
    <subcellularLocation>
        <location evidence="1">Cell membrane</location>
        <topology evidence="1">Multi-pass membrane protein</topology>
    </subcellularLocation>
</comment>
<dbReference type="PANTHER" id="PTHR23513">
    <property type="entry name" value="INTEGRAL MEMBRANE EFFLUX PROTEIN-RELATED"/>
    <property type="match status" value="1"/>
</dbReference>
<evidence type="ECO:0000256" key="6">
    <source>
        <dbReference type="SAM" id="Phobius"/>
    </source>
</evidence>
<feature type="transmembrane region" description="Helical" evidence="6">
    <location>
        <begin position="21"/>
        <end position="46"/>
    </location>
</feature>
<dbReference type="PANTHER" id="PTHR23513:SF6">
    <property type="entry name" value="MAJOR FACILITATOR SUPERFAMILY ASSOCIATED DOMAIN-CONTAINING PROTEIN"/>
    <property type="match status" value="1"/>
</dbReference>
<evidence type="ECO:0000313" key="9">
    <source>
        <dbReference type="Proteomes" id="UP000295611"/>
    </source>
</evidence>
<feature type="transmembrane region" description="Helical" evidence="6">
    <location>
        <begin position="85"/>
        <end position="102"/>
    </location>
</feature>
<dbReference type="InterPro" id="IPR036259">
    <property type="entry name" value="MFS_trans_sf"/>
</dbReference>
<dbReference type="AlphaFoldDB" id="A0A4R7B3K1"/>
<dbReference type="OrthoDB" id="9809918at2"/>
<evidence type="ECO:0000259" key="7">
    <source>
        <dbReference type="PROSITE" id="PS50850"/>
    </source>
</evidence>
<evidence type="ECO:0000256" key="2">
    <source>
        <dbReference type="ARBA" id="ARBA00022475"/>
    </source>
</evidence>
<feature type="transmembrane region" description="Helical" evidence="6">
    <location>
        <begin position="322"/>
        <end position="340"/>
    </location>
</feature>
<feature type="transmembrane region" description="Helical" evidence="6">
    <location>
        <begin position="299"/>
        <end position="316"/>
    </location>
</feature>
<protein>
    <submittedName>
        <fullName evidence="8">Putative MFS family arabinose efflux permease</fullName>
    </submittedName>
</protein>
<dbReference type="EMBL" id="SNZP01000008">
    <property type="protein sequence ID" value="TDR78382.1"/>
    <property type="molecule type" value="Genomic_DNA"/>
</dbReference>
<dbReference type="GO" id="GO:0005886">
    <property type="term" value="C:plasma membrane"/>
    <property type="evidence" value="ECO:0007669"/>
    <property type="project" value="UniProtKB-SubCell"/>
</dbReference>
<dbReference type="SUPFAM" id="SSF103473">
    <property type="entry name" value="MFS general substrate transporter"/>
    <property type="match status" value="1"/>
</dbReference>
<keyword evidence="3 6" id="KW-0812">Transmembrane</keyword>
<dbReference type="InterPro" id="IPR011701">
    <property type="entry name" value="MFS"/>
</dbReference>
<name>A0A4R7B3K1_9NEIS</name>
<feature type="domain" description="Major facilitator superfamily (MFS) profile" evidence="7">
    <location>
        <begin position="1"/>
        <end position="412"/>
    </location>
</feature>
<evidence type="ECO:0000256" key="4">
    <source>
        <dbReference type="ARBA" id="ARBA00022989"/>
    </source>
</evidence>
<reference evidence="8 9" key="1">
    <citation type="submission" date="2019-03" db="EMBL/GenBank/DDBJ databases">
        <title>Genomic Encyclopedia of Type Strains, Phase III (KMG-III): the genomes of soil and plant-associated and newly described type strains.</title>
        <authorList>
            <person name="Whitman W."/>
        </authorList>
    </citation>
    <scope>NUCLEOTIDE SEQUENCE [LARGE SCALE GENOMIC DNA]</scope>
    <source>
        <strain evidence="8 9">CECT 8976</strain>
    </source>
</reference>
<dbReference type="Pfam" id="PF07690">
    <property type="entry name" value="MFS_1"/>
    <property type="match status" value="1"/>
</dbReference>
<evidence type="ECO:0000256" key="5">
    <source>
        <dbReference type="ARBA" id="ARBA00023136"/>
    </source>
</evidence>
<accession>A0A4R7B3K1</accession>
<dbReference type="InterPro" id="IPR020846">
    <property type="entry name" value="MFS_dom"/>
</dbReference>